<protein>
    <submittedName>
        <fullName evidence="2">Uncharacterized protein</fullName>
    </submittedName>
</protein>
<proteinExistence type="predicted"/>
<evidence type="ECO:0000313" key="3">
    <source>
        <dbReference type="Proteomes" id="UP000612585"/>
    </source>
</evidence>
<keyword evidence="1" id="KW-1133">Transmembrane helix</keyword>
<organism evidence="2 3">
    <name type="scientific">Virgisporangium aurantiacum</name>
    <dbReference type="NCBI Taxonomy" id="175570"/>
    <lineage>
        <taxon>Bacteria</taxon>
        <taxon>Bacillati</taxon>
        <taxon>Actinomycetota</taxon>
        <taxon>Actinomycetes</taxon>
        <taxon>Micromonosporales</taxon>
        <taxon>Micromonosporaceae</taxon>
        <taxon>Virgisporangium</taxon>
    </lineage>
</organism>
<dbReference type="AlphaFoldDB" id="A0A8J3YWU8"/>
<keyword evidence="1" id="KW-0472">Membrane</keyword>
<comment type="caution">
    <text evidence="2">The sequence shown here is derived from an EMBL/GenBank/DDBJ whole genome shotgun (WGS) entry which is preliminary data.</text>
</comment>
<gene>
    <name evidence="2" type="ORF">Vau01_009350</name>
</gene>
<reference evidence="2" key="1">
    <citation type="submission" date="2021-01" db="EMBL/GenBank/DDBJ databases">
        <title>Whole genome shotgun sequence of Virgisporangium aurantiacum NBRC 16421.</title>
        <authorList>
            <person name="Komaki H."/>
            <person name="Tamura T."/>
        </authorList>
    </citation>
    <scope>NUCLEOTIDE SEQUENCE</scope>
    <source>
        <strain evidence="2">NBRC 16421</strain>
    </source>
</reference>
<keyword evidence="3" id="KW-1185">Reference proteome</keyword>
<keyword evidence="1" id="KW-0812">Transmembrane</keyword>
<evidence type="ECO:0000256" key="1">
    <source>
        <dbReference type="SAM" id="Phobius"/>
    </source>
</evidence>
<accession>A0A8J3YWU8</accession>
<sequence>MPDESQDPSANTQAFRAFAQQNEPAEPARNNLVLIIGGAAAVLVVVVVVVVVAFLVM</sequence>
<dbReference type="RefSeq" id="WP_203987566.1">
    <property type="nucleotide sequence ID" value="NZ_BOPG01000006.1"/>
</dbReference>
<evidence type="ECO:0000313" key="2">
    <source>
        <dbReference type="EMBL" id="GIJ53419.1"/>
    </source>
</evidence>
<dbReference type="Proteomes" id="UP000612585">
    <property type="component" value="Unassembled WGS sequence"/>
</dbReference>
<name>A0A8J3YWU8_9ACTN</name>
<feature type="transmembrane region" description="Helical" evidence="1">
    <location>
        <begin position="32"/>
        <end position="56"/>
    </location>
</feature>
<dbReference type="EMBL" id="BOPG01000006">
    <property type="protein sequence ID" value="GIJ53419.1"/>
    <property type="molecule type" value="Genomic_DNA"/>
</dbReference>